<dbReference type="HOGENOM" id="CLU_051938_2_1_1"/>
<organism evidence="4 5">
    <name type="scientific">Botryobasidium botryosum (strain FD-172 SS1)</name>
    <dbReference type="NCBI Taxonomy" id="930990"/>
    <lineage>
        <taxon>Eukaryota</taxon>
        <taxon>Fungi</taxon>
        <taxon>Dikarya</taxon>
        <taxon>Basidiomycota</taxon>
        <taxon>Agaricomycotina</taxon>
        <taxon>Agaricomycetes</taxon>
        <taxon>Cantharellales</taxon>
        <taxon>Botryobasidiaceae</taxon>
        <taxon>Botryobasidium</taxon>
    </lineage>
</organism>
<protein>
    <recommendedName>
        <fullName evidence="3">Serine hydrolase domain-containing protein</fullName>
    </recommendedName>
</protein>
<dbReference type="PANTHER" id="PTHR48070">
    <property type="entry name" value="ESTERASE OVCA2"/>
    <property type="match status" value="1"/>
</dbReference>
<evidence type="ECO:0000313" key="5">
    <source>
        <dbReference type="Proteomes" id="UP000027195"/>
    </source>
</evidence>
<keyword evidence="1" id="KW-0378">Hydrolase</keyword>
<feature type="domain" description="Serine hydrolase" evidence="3">
    <location>
        <begin position="3"/>
        <end position="216"/>
    </location>
</feature>
<keyword evidence="5" id="KW-1185">Reference proteome</keyword>
<evidence type="ECO:0000256" key="2">
    <source>
        <dbReference type="SAM" id="MobiDB-lite"/>
    </source>
</evidence>
<dbReference type="AlphaFoldDB" id="A0A067MEI0"/>
<evidence type="ECO:0000313" key="4">
    <source>
        <dbReference type="EMBL" id="KDQ13939.1"/>
    </source>
</evidence>
<reference evidence="5" key="1">
    <citation type="journal article" date="2014" name="Proc. Natl. Acad. Sci. U.S.A.">
        <title>Extensive sampling of basidiomycete genomes demonstrates inadequacy of the white-rot/brown-rot paradigm for wood decay fungi.</title>
        <authorList>
            <person name="Riley R."/>
            <person name="Salamov A.A."/>
            <person name="Brown D.W."/>
            <person name="Nagy L.G."/>
            <person name="Floudas D."/>
            <person name="Held B.W."/>
            <person name="Levasseur A."/>
            <person name="Lombard V."/>
            <person name="Morin E."/>
            <person name="Otillar R."/>
            <person name="Lindquist E.A."/>
            <person name="Sun H."/>
            <person name="LaButti K.M."/>
            <person name="Schmutz J."/>
            <person name="Jabbour D."/>
            <person name="Luo H."/>
            <person name="Baker S.E."/>
            <person name="Pisabarro A.G."/>
            <person name="Walton J.D."/>
            <person name="Blanchette R.A."/>
            <person name="Henrissat B."/>
            <person name="Martin F."/>
            <person name="Cullen D."/>
            <person name="Hibbett D.S."/>
            <person name="Grigoriev I.V."/>
        </authorList>
    </citation>
    <scope>NUCLEOTIDE SEQUENCE [LARGE SCALE GENOMIC DNA]</scope>
    <source>
        <strain evidence="5">FD-172 SS1</strain>
    </source>
</reference>
<sequence>MATRRILALHGYSQNRHILSQRMSAITKLCKDCEFVFADAPHVLDAVTPQDYRVFDPAASAGSNDPKTMPRAWFRIDPKTQMYTGLERSVIYLRDMLAQTHFHGVFGFSQGTAMASIICAILERPHLYPSFLIDGVSPHPPLDFAIFVSGLKPYRHESLPPLFSEPLNTRTLHVIGRNDVITTPERSQALIDAYVDPRVEYHDGGHFIPAKTNWRNFFASYIASTSPYAGGMQVPPPVPKPLTESSTTSTPAQPLDKIVE</sequence>
<proteinExistence type="predicted"/>
<dbReference type="EMBL" id="KL198040">
    <property type="protein sequence ID" value="KDQ13939.1"/>
    <property type="molecule type" value="Genomic_DNA"/>
</dbReference>
<dbReference type="InterPro" id="IPR029058">
    <property type="entry name" value="AB_hydrolase_fold"/>
</dbReference>
<dbReference type="SUPFAM" id="SSF53474">
    <property type="entry name" value="alpha/beta-Hydrolases"/>
    <property type="match status" value="1"/>
</dbReference>
<dbReference type="STRING" id="930990.A0A067MEI0"/>
<name>A0A067MEI0_BOTB1</name>
<dbReference type="InterPro" id="IPR005645">
    <property type="entry name" value="FSH-like_dom"/>
</dbReference>
<gene>
    <name evidence="4" type="ORF">BOTBODRAFT_110638</name>
</gene>
<dbReference type="PANTHER" id="PTHR48070:SF6">
    <property type="entry name" value="ESTERASE OVCA2"/>
    <property type="match status" value="1"/>
</dbReference>
<dbReference type="InterPro" id="IPR050593">
    <property type="entry name" value="LovG"/>
</dbReference>
<dbReference type="GO" id="GO:0005634">
    <property type="term" value="C:nucleus"/>
    <property type="evidence" value="ECO:0007669"/>
    <property type="project" value="TreeGrafter"/>
</dbReference>
<dbReference type="Gene3D" id="3.40.50.1820">
    <property type="entry name" value="alpha/beta hydrolase"/>
    <property type="match status" value="1"/>
</dbReference>
<dbReference type="FunCoup" id="A0A067MEI0">
    <property type="interactions" value="247"/>
</dbReference>
<feature type="compositionally biased region" description="Polar residues" evidence="2">
    <location>
        <begin position="243"/>
        <end position="252"/>
    </location>
</feature>
<dbReference type="GO" id="GO:0005737">
    <property type="term" value="C:cytoplasm"/>
    <property type="evidence" value="ECO:0007669"/>
    <property type="project" value="TreeGrafter"/>
</dbReference>
<accession>A0A067MEI0</accession>
<dbReference type="Pfam" id="PF03959">
    <property type="entry name" value="FSH1"/>
    <property type="match status" value="1"/>
</dbReference>
<evidence type="ECO:0000256" key="1">
    <source>
        <dbReference type="ARBA" id="ARBA00022801"/>
    </source>
</evidence>
<dbReference type="GO" id="GO:0016787">
    <property type="term" value="F:hydrolase activity"/>
    <property type="evidence" value="ECO:0007669"/>
    <property type="project" value="UniProtKB-KW"/>
</dbReference>
<dbReference type="OrthoDB" id="2094269at2759"/>
<dbReference type="Proteomes" id="UP000027195">
    <property type="component" value="Unassembled WGS sequence"/>
</dbReference>
<feature type="region of interest" description="Disordered" evidence="2">
    <location>
        <begin position="232"/>
        <end position="260"/>
    </location>
</feature>
<dbReference type="InParanoid" id="A0A067MEI0"/>
<evidence type="ECO:0000259" key="3">
    <source>
        <dbReference type="Pfam" id="PF03959"/>
    </source>
</evidence>